<dbReference type="SUPFAM" id="SSF53474">
    <property type="entry name" value="alpha/beta-Hydrolases"/>
    <property type="match status" value="1"/>
</dbReference>
<dbReference type="InterPro" id="IPR029058">
    <property type="entry name" value="AB_hydrolase_fold"/>
</dbReference>
<feature type="domain" description="Serine aminopeptidase S33" evidence="1">
    <location>
        <begin position="27"/>
        <end position="278"/>
    </location>
</feature>
<organism evidence="2 3">
    <name type="scientific">Schizothecium vesticola</name>
    <dbReference type="NCBI Taxonomy" id="314040"/>
    <lineage>
        <taxon>Eukaryota</taxon>
        <taxon>Fungi</taxon>
        <taxon>Dikarya</taxon>
        <taxon>Ascomycota</taxon>
        <taxon>Pezizomycotina</taxon>
        <taxon>Sordariomycetes</taxon>
        <taxon>Sordariomycetidae</taxon>
        <taxon>Sordariales</taxon>
        <taxon>Schizotheciaceae</taxon>
        <taxon>Schizothecium</taxon>
    </lineage>
</organism>
<reference evidence="2" key="1">
    <citation type="submission" date="2023-06" db="EMBL/GenBank/DDBJ databases">
        <title>Genome-scale phylogeny and comparative genomics of the fungal order Sordariales.</title>
        <authorList>
            <consortium name="Lawrence Berkeley National Laboratory"/>
            <person name="Hensen N."/>
            <person name="Bonometti L."/>
            <person name="Westerberg I."/>
            <person name="Brannstrom I.O."/>
            <person name="Guillou S."/>
            <person name="Cros-Aarteil S."/>
            <person name="Calhoun S."/>
            <person name="Haridas S."/>
            <person name="Kuo A."/>
            <person name="Mondo S."/>
            <person name="Pangilinan J."/>
            <person name="Riley R."/>
            <person name="LaButti K."/>
            <person name="Andreopoulos B."/>
            <person name="Lipzen A."/>
            <person name="Chen C."/>
            <person name="Yanf M."/>
            <person name="Daum C."/>
            <person name="Ng V."/>
            <person name="Clum A."/>
            <person name="Steindorff A."/>
            <person name="Ohm R."/>
            <person name="Martin F."/>
            <person name="Silar P."/>
            <person name="Natvig D."/>
            <person name="Lalanne C."/>
            <person name="Gautier V."/>
            <person name="Ament-velasquez S.L."/>
            <person name="Kruys A."/>
            <person name="Hutchinson M.I."/>
            <person name="Powell A.J."/>
            <person name="Barry K."/>
            <person name="Miller A.N."/>
            <person name="Grigoriev I.V."/>
            <person name="Debuchy R."/>
            <person name="Gladieux P."/>
            <person name="Thoren M.H."/>
            <person name="Johannesson H."/>
        </authorList>
    </citation>
    <scope>NUCLEOTIDE SEQUENCE</scope>
    <source>
        <strain evidence="2">SMH3187-1</strain>
    </source>
</reference>
<dbReference type="PANTHER" id="PTHR11614">
    <property type="entry name" value="PHOSPHOLIPASE-RELATED"/>
    <property type="match status" value="1"/>
</dbReference>
<dbReference type="EMBL" id="JAUKUD010000002">
    <property type="protein sequence ID" value="KAK0751992.1"/>
    <property type="molecule type" value="Genomic_DNA"/>
</dbReference>
<comment type="caution">
    <text evidence="2">The sequence shown here is derived from an EMBL/GenBank/DDBJ whole genome shotgun (WGS) entry which is preliminary data.</text>
</comment>
<keyword evidence="3" id="KW-1185">Reference proteome</keyword>
<dbReference type="Proteomes" id="UP001172155">
    <property type="component" value="Unassembled WGS sequence"/>
</dbReference>
<dbReference type="FunFam" id="3.40.50.1820:FF:000255">
    <property type="entry name" value="Alpha/beta hydrolase, putative"/>
    <property type="match status" value="1"/>
</dbReference>
<protein>
    <submittedName>
        <fullName evidence="2">Alpha/Beta hydrolase protein</fullName>
    </submittedName>
</protein>
<sequence length="309" mass="33689">MVVEKEGTFEAEGKTLYTKSWLPDDGATKAKVVFIHGYSDHVNRYNPFFRFLASRGIAVHGFDQRGWGRSVAAPADRGLTGPTSRVLADIAAFIKPHLPAAAGDPPVFVIGHSMGGQQALTLACEPAYADDVVRRVRGWLLESPFIGYPPETRPGALKVFGARLVGRMLPLRQMLVQLPPANLSRDAETVASIAADELMHDTGTLEGLAGMIDRTAALSSGAVRPKGGAVRSLWVGHGTMDKATSFEASKRYVESYAGEVEDRQFKAYEGWYHQLHNDGPCSEEFFKDVADWILERCGPEEVAKADSKL</sequence>
<dbReference type="Pfam" id="PF12146">
    <property type="entry name" value="Hydrolase_4"/>
    <property type="match status" value="1"/>
</dbReference>
<dbReference type="InterPro" id="IPR022742">
    <property type="entry name" value="Hydrolase_4"/>
</dbReference>
<proteinExistence type="predicted"/>
<dbReference type="InterPro" id="IPR051044">
    <property type="entry name" value="MAG_DAG_Lipase"/>
</dbReference>
<evidence type="ECO:0000313" key="2">
    <source>
        <dbReference type="EMBL" id="KAK0751992.1"/>
    </source>
</evidence>
<gene>
    <name evidence="2" type="ORF">B0T18DRAFT_318032</name>
</gene>
<dbReference type="GO" id="GO:0016787">
    <property type="term" value="F:hydrolase activity"/>
    <property type="evidence" value="ECO:0007669"/>
    <property type="project" value="UniProtKB-KW"/>
</dbReference>
<evidence type="ECO:0000313" key="3">
    <source>
        <dbReference type="Proteomes" id="UP001172155"/>
    </source>
</evidence>
<dbReference type="AlphaFoldDB" id="A0AA40F644"/>
<keyword evidence="2" id="KW-0378">Hydrolase</keyword>
<name>A0AA40F644_9PEZI</name>
<accession>A0AA40F644</accession>
<evidence type="ECO:0000259" key="1">
    <source>
        <dbReference type="Pfam" id="PF12146"/>
    </source>
</evidence>
<dbReference type="Gene3D" id="3.40.50.1820">
    <property type="entry name" value="alpha/beta hydrolase"/>
    <property type="match status" value="1"/>
</dbReference>